<feature type="non-terminal residue" evidence="13">
    <location>
        <position position="1"/>
    </location>
</feature>
<dbReference type="InterPro" id="IPR001680">
    <property type="entry name" value="WD40_rpt"/>
</dbReference>
<dbReference type="Proteomes" id="UP001233999">
    <property type="component" value="Unassembled WGS sequence"/>
</dbReference>
<sequence>HRRQAALDEIQQLQMEANLKQASENSALTEKGSLQVTNITLPLKKEYLRALAAAEQCHHFVCLVRAQEQVMATPVLAATSENLRQCGGLSLQFPGSLKLDGLSSNFRVKLEIYSLQTQREILPHDIKYHIAGKKDGNTNKLRLTPKKLLKQESRLVMPTIQSPAGPSAVRAPAFQMCGFVVFSLREVKRTHFTLNNVAYSCPLAGNIQLKLSSELEIDVQERGFLTMFEDVSGFGNWHRRWCLLEGATLSYWKYPDDEKKKIPIGQLDLNMCTTDSVGLASRDICARPHSFLLETRRPSEPNDEKSLVLIRCGSHTTIRRLSIRGFRQSQVMSDARKRPHEEESDDSDDGWIGPMPSEAVKPKKVKVLKYEQLYLDNLPSAESYERSYMHRDVITHILVTKTDFIITGSCDGHIKFWKKLEEQIEFVKHFRSHLGPIQDLAANSNGTYLCSISNDKSLKVFDVINFDMINMMRLEYVPLCCEWIHCPGDAIAALAVSDADTNRIYVYDGQGTNTPLHVFEKLHTKPVVIIKYNPVFEVALSVDSVGILEYWTGPKTEYKFPRCVSFESKLDTDLFEFTKCKTFPSGLSFSPDGTKFATLSGDRKVRVFKFLTGKLSRIFDESLQRFSELQQVRQQLPNMEFGRRMAAERDLEKSEAINLANITFDERCVKIIGKPENLRPLKLALFQGRARRSKAAVTVEMEASENPTLDSVRSDPTLFCTAFKKNRFYMFTRREPEDTKSQDAERDIFNEKPSKEDIIAATEASGVQRLYDTAIVHTALGDIHLKLFAKECPRAVENFCVHSKNGYYNGHIFHRVIKGFMVQTGDPTGTGTGGESIWGGEFEDEFHPNLRHDRPYTLSMANAGPNTNGSQFFITVIPTPWLDNKHTVFGRVVKGMEVVQNISTAKTNPKTDKPYDDIQIISVSLK</sequence>
<dbReference type="CDD" id="cd01263">
    <property type="entry name" value="PH_anillin"/>
    <property type="match status" value="1"/>
</dbReference>
<evidence type="ECO:0000256" key="9">
    <source>
        <dbReference type="PROSITE-ProRule" id="PRU00221"/>
    </source>
</evidence>
<dbReference type="GO" id="GO:0031106">
    <property type="term" value="P:septin ring organization"/>
    <property type="evidence" value="ECO:0007669"/>
    <property type="project" value="TreeGrafter"/>
</dbReference>
<dbReference type="GO" id="GO:0005826">
    <property type="term" value="C:actomyosin contractile ring"/>
    <property type="evidence" value="ECO:0007669"/>
    <property type="project" value="TreeGrafter"/>
</dbReference>
<dbReference type="SUPFAM" id="SSF50729">
    <property type="entry name" value="PH domain-like"/>
    <property type="match status" value="1"/>
</dbReference>
<evidence type="ECO:0000256" key="4">
    <source>
        <dbReference type="ARBA" id="ARBA00022574"/>
    </source>
</evidence>
<dbReference type="InterPro" id="IPR001849">
    <property type="entry name" value="PH_domain"/>
</dbReference>
<evidence type="ECO:0000256" key="2">
    <source>
        <dbReference type="ARBA" id="ARBA00007365"/>
    </source>
</evidence>
<dbReference type="PROSITE" id="PS50003">
    <property type="entry name" value="PH_DOMAIN"/>
    <property type="match status" value="1"/>
</dbReference>
<proteinExistence type="inferred from homology"/>
<evidence type="ECO:0000313" key="14">
    <source>
        <dbReference type="Proteomes" id="UP001233999"/>
    </source>
</evidence>
<dbReference type="SMART" id="SM00320">
    <property type="entry name" value="WD40"/>
    <property type="match status" value="4"/>
</dbReference>
<keyword evidence="8" id="KW-0413">Isomerase</keyword>
<evidence type="ECO:0000256" key="5">
    <source>
        <dbReference type="ARBA" id="ARBA00022737"/>
    </source>
</evidence>
<evidence type="ECO:0000256" key="8">
    <source>
        <dbReference type="ARBA" id="ARBA00023235"/>
    </source>
</evidence>
<dbReference type="InterPro" id="IPR051364">
    <property type="entry name" value="Cytokinesis/Rho-signaling"/>
</dbReference>
<evidence type="ECO:0000256" key="10">
    <source>
        <dbReference type="SAM" id="MobiDB-lite"/>
    </source>
</evidence>
<evidence type="ECO:0000256" key="3">
    <source>
        <dbReference type="ARBA" id="ARBA00013194"/>
    </source>
</evidence>
<dbReference type="InterPro" id="IPR037840">
    <property type="entry name" value="PH_Anillin"/>
</dbReference>
<evidence type="ECO:0000259" key="11">
    <source>
        <dbReference type="PROSITE" id="PS50003"/>
    </source>
</evidence>
<evidence type="ECO:0000256" key="6">
    <source>
        <dbReference type="ARBA" id="ARBA00023054"/>
    </source>
</evidence>
<keyword evidence="7" id="KW-0697">Rotamase</keyword>
<name>A0AAD8EDA9_DIPPU</name>
<evidence type="ECO:0000259" key="12">
    <source>
        <dbReference type="PROSITE" id="PS50072"/>
    </source>
</evidence>
<dbReference type="InterPro" id="IPR029000">
    <property type="entry name" value="Cyclophilin-like_dom_sf"/>
</dbReference>
<feature type="region of interest" description="Disordered" evidence="10">
    <location>
        <begin position="330"/>
        <end position="356"/>
    </location>
</feature>
<dbReference type="FunFam" id="2.130.10.10:FF:000450">
    <property type="entry name" value="Peptidylprolyl isomerase domain and WD-repeat protein 1"/>
    <property type="match status" value="1"/>
</dbReference>
<dbReference type="InterPro" id="IPR011993">
    <property type="entry name" value="PH-like_dom_sf"/>
</dbReference>
<reference evidence="13" key="2">
    <citation type="submission" date="2023-05" db="EMBL/GenBank/DDBJ databases">
        <authorList>
            <person name="Fouks B."/>
        </authorList>
    </citation>
    <scope>NUCLEOTIDE SEQUENCE</scope>
    <source>
        <strain evidence="13">Stay&amp;Tobe</strain>
        <tissue evidence="13">Testes</tissue>
    </source>
</reference>
<keyword evidence="14" id="KW-1185">Reference proteome</keyword>
<dbReference type="SUPFAM" id="SSF50978">
    <property type="entry name" value="WD40 repeat-like"/>
    <property type="match status" value="1"/>
</dbReference>
<feature type="repeat" description="WD" evidence="9">
    <location>
        <begin position="430"/>
        <end position="471"/>
    </location>
</feature>
<dbReference type="AlphaFoldDB" id="A0AAD8EDA9"/>
<evidence type="ECO:0000256" key="7">
    <source>
        <dbReference type="ARBA" id="ARBA00023110"/>
    </source>
</evidence>
<dbReference type="PRINTS" id="PR00153">
    <property type="entry name" value="CSAPPISMRASE"/>
</dbReference>
<keyword evidence="5" id="KW-0677">Repeat</keyword>
<dbReference type="PANTHER" id="PTHR21538">
    <property type="entry name" value="ANILLIN/RHOTEKIN RTKN"/>
    <property type="match status" value="1"/>
</dbReference>
<dbReference type="Pfam" id="PF00160">
    <property type="entry name" value="Pro_isomerase"/>
    <property type="match status" value="1"/>
</dbReference>
<dbReference type="InterPro" id="IPR015943">
    <property type="entry name" value="WD40/YVTN_repeat-like_dom_sf"/>
</dbReference>
<keyword evidence="6" id="KW-0175">Coiled coil</keyword>
<dbReference type="PROSITE" id="PS50072">
    <property type="entry name" value="CSA_PPIASE_2"/>
    <property type="match status" value="1"/>
</dbReference>
<dbReference type="Gene3D" id="2.30.29.30">
    <property type="entry name" value="Pleckstrin-homology domain (PH domain)/Phosphotyrosine-binding domain (PTB)"/>
    <property type="match status" value="1"/>
</dbReference>
<keyword evidence="4 9" id="KW-0853">WD repeat</keyword>
<dbReference type="GO" id="GO:0000915">
    <property type="term" value="P:actomyosin contractile ring assembly"/>
    <property type="evidence" value="ECO:0007669"/>
    <property type="project" value="TreeGrafter"/>
</dbReference>
<organism evidence="13 14">
    <name type="scientific">Diploptera punctata</name>
    <name type="common">Pacific beetle cockroach</name>
    <dbReference type="NCBI Taxonomy" id="6984"/>
    <lineage>
        <taxon>Eukaryota</taxon>
        <taxon>Metazoa</taxon>
        <taxon>Ecdysozoa</taxon>
        <taxon>Arthropoda</taxon>
        <taxon>Hexapoda</taxon>
        <taxon>Insecta</taxon>
        <taxon>Pterygota</taxon>
        <taxon>Neoptera</taxon>
        <taxon>Polyneoptera</taxon>
        <taxon>Dictyoptera</taxon>
        <taxon>Blattodea</taxon>
        <taxon>Blaberoidea</taxon>
        <taxon>Blaberidae</taxon>
        <taxon>Diplopterinae</taxon>
        <taxon>Diploptera</taxon>
    </lineage>
</organism>
<dbReference type="EMBL" id="JASPKZ010007256">
    <property type="protein sequence ID" value="KAJ9585629.1"/>
    <property type="molecule type" value="Genomic_DNA"/>
</dbReference>
<comment type="catalytic activity">
    <reaction evidence="1">
        <text>[protein]-peptidylproline (omega=180) = [protein]-peptidylproline (omega=0)</text>
        <dbReference type="Rhea" id="RHEA:16237"/>
        <dbReference type="Rhea" id="RHEA-COMP:10747"/>
        <dbReference type="Rhea" id="RHEA-COMP:10748"/>
        <dbReference type="ChEBI" id="CHEBI:83833"/>
        <dbReference type="ChEBI" id="CHEBI:83834"/>
        <dbReference type="EC" id="5.2.1.8"/>
    </reaction>
</comment>
<dbReference type="Pfam" id="PF08174">
    <property type="entry name" value="Anillin"/>
    <property type="match status" value="1"/>
</dbReference>
<dbReference type="InterPro" id="IPR002130">
    <property type="entry name" value="Cyclophilin-type_PPIase_dom"/>
</dbReference>
<dbReference type="EC" id="5.2.1.8" evidence="3"/>
<dbReference type="Gene3D" id="2.40.100.10">
    <property type="entry name" value="Cyclophilin-like"/>
    <property type="match status" value="1"/>
</dbReference>
<dbReference type="GO" id="GO:0005634">
    <property type="term" value="C:nucleus"/>
    <property type="evidence" value="ECO:0007669"/>
    <property type="project" value="UniProtKB-ARBA"/>
</dbReference>
<accession>A0AAD8EDA9</accession>
<comment type="caution">
    <text evidence="13">The sequence shown here is derived from an EMBL/GenBank/DDBJ whole genome shotgun (WGS) entry which is preliminary data.</text>
</comment>
<dbReference type="PANTHER" id="PTHR21538:SF23">
    <property type="entry name" value="ANILLIN"/>
    <property type="match status" value="1"/>
</dbReference>
<feature type="domain" description="PPIase cyclophilin-type" evidence="12">
    <location>
        <begin position="770"/>
        <end position="925"/>
    </location>
</feature>
<dbReference type="Pfam" id="PF00169">
    <property type="entry name" value="PH"/>
    <property type="match status" value="1"/>
</dbReference>
<dbReference type="InterPro" id="IPR036322">
    <property type="entry name" value="WD40_repeat_dom_sf"/>
</dbReference>
<evidence type="ECO:0000313" key="13">
    <source>
        <dbReference type="EMBL" id="KAJ9585629.1"/>
    </source>
</evidence>
<dbReference type="FunFam" id="2.40.100.10:FF:000003">
    <property type="entry name" value="Peptidylprolyl isomerase domain and WD repeat-containing 1"/>
    <property type="match status" value="1"/>
</dbReference>
<dbReference type="GO" id="GO:0000281">
    <property type="term" value="P:mitotic cytokinesis"/>
    <property type="evidence" value="ECO:0007669"/>
    <property type="project" value="TreeGrafter"/>
</dbReference>
<comment type="similarity">
    <text evidence="2">Belongs to the cyclophilin-type PPIase family.</text>
</comment>
<dbReference type="FunFam" id="2.30.29.30:FF:000111">
    <property type="entry name" value="anillin isoform X1"/>
    <property type="match status" value="1"/>
</dbReference>
<dbReference type="SUPFAM" id="SSF50891">
    <property type="entry name" value="Cyclophilin-like"/>
    <property type="match status" value="1"/>
</dbReference>
<feature type="domain" description="PH" evidence="11">
    <location>
        <begin position="218"/>
        <end position="360"/>
    </location>
</feature>
<protein>
    <recommendedName>
        <fullName evidence="3">peptidylprolyl isomerase</fullName>
        <ecNumber evidence="3">5.2.1.8</ecNumber>
    </recommendedName>
</protein>
<dbReference type="CDD" id="cd01927">
    <property type="entry name" value="cyclophilin_WD40"/>
    <property type="match status" value="1"/>
</dbReference>
<dbReference type="InterPro" id="IPR012966">
    <property type="entry name" value="AHD"/>
</dbReference>
<evidence type="ECO:0000256" key="1">
    <source>
        <dbReference type="ARBA" id="ARBA00000971"/>
    </source>
</evidence>
<dbReference type="GO" id="GO:0003755">
    <property type="term" value="F:peptidyl-prolyl cis-trans isomerase activity"/>
    <property type="evidence" value="ECO:0007669"/>
    <property type="project" value="UniProtKB-KW"/>
</dbReference>
<dbReference type="PROSITE" id="PS50082">
    <property type="entry name" value="WD_REPEATS_2"/>
    <property type="match status" value="1"/>
</dbReference>
<gene>
    <name evidence="13" type="ORF">L9F63_002574</name>
</gene>
<dbReference type="Gene3D" id="2.130.10.10">
    <property type="entry name" value="YVTN repeat-like/Quinoprotein amine dehydrogenase"/>
    <property type="match status" value="1"/>
</dbReference>
<reference evidence="13" key="1">
    <citation type="journal article" date="2023" name="IScience">
        <title>Live-bearing cockroach genome reveals convergent evolutionary mechanisms linked to viviparity in insects and beyond.</title>
        <authorList>
            <person name="Fouks B."/>
            <person name="Harrison M.C."/>
            <person name="Mikhailova A.A."/>
            <person name="Marchal E."/>
            <person name="English S."/>
            <person name="Carruthers M."/>
            <person name="Jennings E.C."/>
            <person name="Chiamaka E.L."/>
            <person name="Frigard R.A."/>
            <person name="Pippel M."/>
            <person name="Attardo G.M."/>
            <person name="Benoit J.B."/>
            <person name="Bornberg-Bauer E."/>
            <person name="Tobe S.S."/>
        </authorList>
    </citation>
    <scope>NUCLEOTIDE SEQUENCE</scope>
    <source>
        <strain evidence="13">Stay&amp;Tobe</strain>
    </source>
</reference>
<dbReference type="Pfam" id="PF00400">
    <property type="entry name" value="WD40"/>
    <property type="match status" value="2"/>
</dbReference>